<reference evidence="4" key="1">
    <citation type="journal article" date="2019" name="Int. J. Syst. Evol. Microbiol.">
        <title>The Global Catalogue of Microorganisms (GCM) 10K type strain sequencing project: providing services to taxonomists for standard genome sequencing and annotation.</title>
        <authorList>
            <consortium name="The Broad Institute Genomics Platform"/>
            <consortium name="The Broad Institute Genome Sequencing Center for Infectious Disease"/>
            <person name="Wu L."/>
            <person name="Ma J."/>
        </authorList>
    </citation>
    <scope>NUCLEOTIDE SEQUENCE [LARGE SCALE GENOMIC DNA]</scope>
    <source>
        <strain evidence="4">KCTC 52232</strain>
    </source>
</reference>
<feature type="signal peptide" evidence="1">
    <location>
        <begin position="1"/>
        <end position="22"/>
    </location>
</feature>
<dbReference type="InterPro" id="IPR013216">
    <property type="entry name" value="Methyltransf_11"/>
</dbReference>
<keyword evidence="4" id="KW-1185">Reference proteome</keyword>
<feature type="domain" description="Methyltransferase type 11" evidence="2">
    <location>
        <begin position="89"/>
        <end position="185"/>
    </location>
</feature>
<dbReference type="RefSeq" id="WP_377123522.1">
    <property type="nucleotide sequence ID" value="NZ_JBHUON010000002.1"/>
</dbReference>
<dbReference type="InterPro" id="IPR029063">
    <property type="entry name" value="SAM-dependent_MTases_sf"/>
</dbReference>
<dbReference type="Proteomes" id="UP001597601">
    <property type="component" value="Unassembled WGS sequence"/>
</dbReference>
<dbReference type="GO" id="GO:0032259">
    <property type="term" value="P:methylation"/>
    <property type="evidence" value="ECO:0007669"/>
    <property type="project" value="UniProtKB-KW"/>
</dbReference>
<dbReference type="CDD" id="cd02440">
    <property type="entry name" value="AdoMet_MTases"/>
    <property type="match status" value="1"/>
</dbReference>
<proteinExistence type="predicted"/>
<name>A0ABW5XKV2_9SPHI</name>
<evidence type="ECO:0000256" key="1">
    <source>
        <dbReference type="SAM" id="SignalP"/>
    </source>
</evidence>
<evidence type="ECO:0000313" key="3">
    <source>
        <dbReference type="EMBL" id="MFD2863722.1"/>
    </source>
</evidence>
<sequence>MSFKQTISTLTCILLSAANLIAQTPNKNPYNYKPATPDGTGKFYMGREIAQVMGFEGAAWLERDTREEEENTKLAISKMPVKATDAVADIGAGTGYYTFPLAAKVPQGKVYAVEVQQSALDYLKKHAKEIGVNNIMVVKGSAYSPNLPDSSIDFAFMVDVYHELAYPHEMLQALKRALKPGGKLLLIEYRAEDATVEIKPLHKMSKAQVSRELKANGFSLLSSKDFLPIQHFLVYVKN</sequence>
<protein>
    <submittedName>
        <fullName evidence="3">Class I SAM-dependent methyltransferase</fullName>
        <ecNumber evidence="3">2.1.1.-</ecNumber>
    </submittedName>
</protein>
<keyword evidence="3" id="KW-0489">Methyltransferase</keyword>
<evidence type="ECO:0000313" key="4">
    <source>
        <dbReference type="Proteomes" id="UP001597601"/>
    </source>
</evidence>
<evidence type="ECO:0000259" key="2">
    <source>
        <dbReference type="Pfam" id="PF08241"/>
    </source>
</evidence>
<feature type="chain" id="PRO_5046087677" evidence="1">
    <location>
        <begin position="23"/>
        <end position="238"/>
    </location>
</feature>
<dbReference type="EC" id="2.1.1.-" evidence="3"/>
<dbReference type="EMBL" id="JBHUON010000002">
    <property type="protein sequence ID" value="MFD2863722.1"/>
    <property type="molecule type" value="Genomic_DNA"/>
</dbReference>
<dbReference type="Gene3D" id="3.40.50.150">
    <property type="entry name" value="Vaccinia Virus protein VP39"/>
    <property type="match status" value="1"/>
</dbReference>
<dbReference type="PANTHER" id="PTHR43861">
    <property type="entry name" value="TRANS-ACONITATE 2-METHYLTRANSFERASE-RELATED"/>
    <property type="match status" value="1"/>
</dbReference>
<keyword evidence="1" id="KW-0732">Signal</keyword>
<keyword evidence="3" id="KW-0808">Transferase</keyword>
<comment type="caution">
    <text evidence="3">The sequence shown here is derived from an EMBL/GenBank/DDBJ whole genome shotgun (WGS) entry which is preliminary data.</text>
</comment>
<gene>
    <name evidence="3" type="ORF">ACFSYC_03385</name>
</gene>
<dbReference type="Pfam" id="PF08241">
    <property type="entry name" value="Methyltransf_11"/>
    <property type="match status" value="1"/>
</dbReference>
<organism evidence="3 4">
    <name type="scientific">Mucilaginibacter antarcticus</name>
    <dbReference type="NCBI Taxonomy" id="1855725"/>
    <lineage>
        <taxon>Bacteria</taxon>
        <taxon>Pseudomonadati</taxon>
        <taxon>Bacteroidota</taxon>
        <taxon>Sphingobacteriia</taxon>
        <taxon>Sphingobacteriales</taxon>
        <taxon>Sphingobacteriaceae</taxon>
        <taxon>Mucilaginibacter</taxon>
    </lineage>
</organism>
<dbReference type="GO" id="GO:0008168">
    <property type="term" value="F:methyltransferase activity"/>
    <property type="evidence" value="ECO:0007669"/>
    <property type="project" value="UniProtKB-KW"/>
</dbReference>
<dbReference type="SUPFAM" id="SSF53335">
    <property type="entry name" value="S-adenosyl-L-methionine-dependent methyltransferases"/>
    <property type="match status" value="1"/>
</dbReference>
<dbReference type="PANTHER" id="PTHR43861:SF1">
    <property type="entry name" value="TRANS-ACONITATE 2-METHYLTRANSFERASE"/>
    <property type="match status" value="1"/>
</dbReference>
<accession>A0ABW5XKV2</accession>